<organism evidence="1">
    <name type="scientific">Salmonella enterica subsp. enterica serovar Javiana</name>
    <dbReference type="NCBI Taxonomy" id="363569"/>
    <lineage>
        <taxon>Bacteria</taxon>
        <taxon>Pseudomonadati</taxon>
        <taxon>Pseudomonadota</taxon>
        <taxon>Gammaproteobacteria</taxon>
        <taxon>Enterobacterales</taxon>
        <taxon>Enterobacteriaceae</taxon>
        <taxon>Salmonella</taxon>
    </lineage>
</organism>
<dbReference type="EMBL" id="AAKJZK010000006">
    <property type="protein sequence ID" value="ECS5603269.1"/>
    <property type="molecule type" value="Genomic_DNA"/>
</dbReference>
<reference evidence="1" key="1">
    <citation type="submission" date="2018-07" db="EMBL/GenBank/DDBJ databases">
        <authorList>
            <consortium name="PulseNet: The National Subtyping Network for Foodborne Disease Surveillance"/>
            <person name="Tarr C.L."/>
            <person name="Trees E."/>
            <person name="Katz L.S."/>
            <person name="Carleton-Romer H.A."/>
            <person name="Stroika S."/>
            <person name="Kucerova Z."/>
            <person name="Roache K.F."/>
            <person name="Sabol A.L."/>
            <person name="Besser J."/>
            <person name="Gerner-Smidt P."/>
        </authorList>
    </citation>
    <scope>NUCLEOTIDE SEQUENCE</scope>
    <source>
        <strain evidence="1">PNUSAS003632</strain>
    </source>
</reference>
<dbReference type="GO" id="GO:0004519">
    <property type="term" value="F:endonuclease activity"/>
    <property type="evidence" value="ECO:0007669"/>
    <property type="project" value="UniProtKB-KW"/>
</dbReference>
<gene>
    <name evidence="1" type="ORF">BG172_17180</name>
</gene>
<keyword evidence="1" id="KW-0540">Nuclease</keyword>
<keyword evidence="1" id="KW-0378">Hydrolase</keyword>
<comment type="caution">
    <text evidence="1">The sequence shown here is derived from an EMBL/GenBank/DDBJ whole genome shotgun (WGS) entry which is preliminary data.</text>
</comment>
<protein>
    <submittedName>
        <fullName evidence="1">Replication endonuclease</fullName>
    </submittedName>
</protein>
<keyword evidence="1" id="KW-0255">Endonuclease</keyword>
<feature type="non-terminal residue" evidence="1">
    <location>
        <position position="99"/>
    </location>
</feature>
<proteinExistence type="predicted"/>
<name>A0A5Z7A6X7_SALET</name>
<sequence>MTLAINEDCYAVDAWRRETFAPGTPADVTITERRLWAINPQDHKWRAQYLHEIPDWLAGYFGRRYEKLFTGPDGRRRANTFLRQTIGGNVLPRLRKVAA</sequence>
<accession>A0A5Z7A6X7</accession>
<dbReference type="AlphaFoldDB" id="A0A5Z7A6X7"/>
<evidence type="ECO:0000313" key="1">
    <source>
        <dbReference type="EMBL" id="ECS5603269.1"/>
    </source>
</evidence>